<evidence type="ECO:0000313" key="2">
    <source>
        <dbReference type="EMBL" id="CAH0721362.1"/>
    </source>
</evidence>
<accession>A0A8J9VY50</accession>
<name>A0A8J9VY50_9NEOP</name>
<dbReference type="AlphaFoldDB" id="A0A8J9VY50"/>
<evidence type="ECO:0000313" key="3">
    <source>
        <dbReference type="Proteomes" id="UP000838878"/>
    </source>
</evidence>
<proteinExistence type="predicted"/>
<keyword evidence="3" id="KW-1185">Reference proteome</keyword>
<feature type="non-terminal residue" evidence="2">
    <location>
        <position position="71"/>
    </location>
</feature>
<sequence length="71" mass="7446">MNGSSVAFVLLMKVTVTLICVSIRSSCTAGGGGRASSLRRTVWDRSAEPVRAPASVIVIHDSIPASITSDW</sequence>
<protein>
    <recommendedName>
        <fullName evidence="4">Secreted protein</fullName>
    </recommendedName>
</protein>
<dbReference type="Proteomes" id="UP000838878">
    <property type="component" value="Chromosome 2"/>
</dbReference>
<reference evidence="2" key="1">
    <citation type="submission" date="2021-12" db="EMBL/GenBank/DDBJ databases">
        <authorList>
            <person name="Martin H S."/>
        </authorList>
    </citation>
    <scope>NUCLEOTIDE SEQUENCE</scope>
</reference>
<feature type="chain" id="PRO_5035445473" description="Secreted protein" evidence="1">
    <location>
        <begin position="20"/>
        <end position="71"/>
    </location>
</feature>
<feature type="signal peptide" evidence="1">
    <location>
        <begin position="1"/>
        <end position="19"/>
    </location>
</feature>
<gene>
    <name evidence="2" type="ORF">BINO364_LOCUS7472</name>
</gene>
<evidence type="ECO:0008006" key="4">
    <source>
        <dbReference type="Google" id="ProtNLM"/>
    </source>
</evidence>
<keyword evidence="1" id="KW-0732">Signal</keyword>
<dbReference type="EMBL" id="OV170222">
    <property type="protein sequence ID" value="CAH0721362.1"/>
    <property type="molecule type" value="Genomic_DNA"/>
</dbReference>
<evidence type="ECO:0000256" key="1">
    <source>
        <dbReference type="SAM" id="SignalP"/>
    </source>
</evidence>
<organism evidence="2 3">
    <name type="scientific">Brenthis ino</name>
    <name type="common">lesser marbled fritillary</name>
    <dbReference type="NCBI Taxonomy" id="405034"/>
    <lineage>
        <taxon>Eukaryota</taxon>
        <taxon>Metazoa</taxon>
        <taxon>Ecdysozoa</taxon>
        <taxon>Arthropoda</taxon>
        <taxon>Hexapoda</taxon>
        <taxon>Insecta</taxon>
        <taxon>Pterygota</taxon>
        <taxon>Neoptera</taxon>
        <taxon>Endopterygota</taxon>
        <taxon>Lepidoptera</taxon>
        <taxon>Glossata</taxon>
        <taxon>Ditrysia</taxon>
        <taxon>Papilionoidea</taxon>
        <taxon>Nymphalidae</taxon>
        <taxon>Heliconiinae</taxon>
        <taxon>Argynnini</taxon>
        <taxon>Brenthis</taxon>
    </lineage>
</organism>